<name>A0A0A9DWK5_ARUDO</name>
<reference evidence="1" key="2">
    <citation type="journal article" date="2015" name="Data Brief">
        <title>Shoot transcriptome of the giant reed, Arundo donax.</title>
        <authorList>
            <person name="Barrero R.A."/>
            <person name="Guerrero F.D."/>
            <person name="Moolhuijzen P."/>
            <person name="Goolsby J.A."/>
            <person name="Tidwell J."/>
            <person name="Bellgard S.E."/>
            <person name="Bellgard M.I."/>
        </authorList>
    </citation>
    <scope>NUCLEOTIDE SEQUENCE</scope>
    <source>
        <tissue evidence="1">Shoot tissue taken approximately 20 cm above the soil surface</tissue>
    </source>
</reference>
<organism evidence="1">
    <name type="scientific">Arundo donax</name>
    <name type="common">Giant reed</name>
    <name type="synonym">Donax arundinaceus</name>
    <dbReference type="NCBI Taxonomy" id="35708"/>
    <lineage>
        <taxon>Eukaryota</taxon>
        <taxon>Viridiplantae</taxon>
        <taxon>Streptophyta</taxon>
        <taxon>Embryophyta</taxon>
        <taxon>Tracheophyta</taxon>
        <taxon>Spermatophyta</taxon>
        <taxon>Magnoliopsida</taxon>
        <taxon>Liliopsida</taxon>
        <taxon>Poales</taxon>
        <taxon>Poaceae</taxon>
        <taxon>PACMAD clade</taxon>
        <taxon>Arundinoideae</taxon>
        <taxon>Arundineae</taxon>
        <taxon>Arundo</taxon>
    </lineage>
</organism>
<proteinExistence type="predicted"/>
<dbReference type="EMBL" id="GBRH01206817">
    <property type="protein sequence ID" value="JAD91078.1"/>
    <property type="molecule type" value="Transcribed_RNA"/>
</dbReference>
<protein>
    <submittedName>
        <fullName evidence="1">Uncharacterized protein</fullName>
    </submittedName>
</protein>
<reference evidence="1" key="1">
    <citation type="submission" date="2014-09" db="EMBL/GenBank/DDBJ databases">
        <authorList>
            <person name="Magalhaes I.L.F."/>
            <person name="Oliveira U."/>
            <person name="Santos F.R."/>
            <person name="Vidigal T.H.D.A."/>
            <person name="Brescovit A.D."/>
            <person name="Santos A.J."/>
        </authorList>
    </citation>
    <scope>NUCLEOTIDE SEQUENCE</scope>
    <source>
        <tissue evidence="1">Shoot tissue taken approximately 20 cm above the soil surface</tissue>
    </source>
</reference>
<sequence length="43" mass="5095">MLVRTRSPQCSNDLNHSRHLILYLYHFSEFMSLCAPQKNLSSR</sequence>
<accession>A0A0A9DWK5</accession>
<evidence type="ECO:0000313" key="1">
    <source>
        <dbReference type="EMBL" id="JAD91078.1"/>
    </source>
</evidence>
<dbReference type="AlphaFoldDB" id="A0A0A9DWK5"/>